<comment type="caution">
    <text evidence="3">The sequence shown here is derived from an EMBL/GenBank/DDBJ whole genome shotgun (WGS) entry which is preliminary data.</text>
</comment>
<keyword evidence="4" id="KW-1185">Reference proteome</keyword>
<reference evidence="3" key="1">
    <citation type="submission" date="2020-08" db="EMBL/GenBank/DDBJ databases">
        <title>Genome public.</title>
        <authorList>
            <person name="Liu C."/>
            <person name="Sun Q."/>
        </authorList>
    </citation>
    <scope>NUCLEOTIDE SEQUENCE</scope>
    <source>
        <strain evidence="3">NSJ-31</strain>
    </source>
</reference>
<protein>
    <submittedName>
        <fullName evidence="3">RHS repeat-associated core domain-containing protein</fullName>
    </submittedName>
</protein>
<dbReference type="PANTHER" id="PTHR32305">
    <property type="match status" value="1"/>
</dbReference>
<keyword evidence="1" id="KW-0677">Repeat</keyword>
<name>A0A926DVC2_9FIRM</name>
<dbReference type="EMBL" id="JACRST010000003">
    <property type="protein sequence ID" value="MBC8545965.1"/>
    <property type="molecule type" value="Genomic_DNA"/>
</dbReference>
<evidence type="ECO:0000313" key="4">
    <source>
        <dbReference type="Proteomes" id="UP000653127"/>
    </source>
</evidence>
<dbReference type="Proteomes" id="UP000653127">
    <property type="component" value="Unassembled WGS sequence"/>
</dbReference>
<dbReference type="PANTHER" id="PTHR32305:SF17">
    <property type="entry name" value="TRNA NUCLEASE WAPA"/>
    <property type="match status" value="1"/>
</dbReference>
<sequence length="158" mass="18064">MQLTDATGTVTQEYEYDAFGNEQNPSANDTNPLRYCGEYFDAETGTIYLRARYYDLRIGRFTSADSFLGNANDPLSLNRYTYCKNNPILYIDPSGNLTYNLGKGWTARIENSHVENGKGKHIHLIYKLYNYLHSIKIIMGSSSNRKLLEHKIGYPPKC</sequence>
<evidence type="ECO:0000256" key="1">
    <source>
        <dbReference type="ARBA" id="ARBA00022737"/>
    </source>
</evidence>
<dbReference type="Gene3D" id="2.180.10.10">
    <property type="entry name" value="RHS repeat-associated core"/>
    <property type="match status" value="1"/>
</dbReference>
<dbReference type="RefSeq" id="WP_249282119.1">
    <property type="nucleotide sequence ID" value="NZ_JACRST010000003.1"/>
</dbReference>
<proteinExistence type="predicted"/>
<dbReference type="Pfam" id="PF25023">
    <property type="entry name" value="TEN_YD-shell"/>
    <property type="match status" value="1"/>
</dbReference>
<feature type="domain" description="Teneurin-like YD-shell" evidence="2">
    <location>
        <begin position="3"/>
        <end position="88"/>
    </location>
</feature>
<gene>
    <name evidence="3" type="ORF">H8711_03295</name>
</gene>
<evidence type="ECO:0000313" key="3">
    <source>
        <dbReference type="EMBL" id="MBC8545965.1"/>
    </source>
</evidence>
<organism evidence="3 4">
    <name type="scientific">Ligaoa zhengdingensis</name>
    <dbReference type="NCBI Taxonomy" id="2763658"/>
    <lineage>
        <taxon>Bacteria</taxon>
        <taxon>Bacillati</taxon>
        <taxon>Bacillota</taxon>
        <taxon>Clostridia</taxon>
        <taxon>Eubacteriales</taxon>
        <taxon>Oscillospiraceae</taxon>
        <taxon>Ligaoa</taxon>
    </lineage>
</organism>
<dbReference type="InterPro" id="IPR056823">
    <property type="entry name" value="TEN-like_YD-shell"/>
</dbReference>
<dbReference type="AlphaFoldDB" id="A0A926DVC2"/>
<accession>A0A926DVC2</accession>
<dbReference type="InterPro" id="IPR050708">
    <property type="entry name" value="T6SS_VgrG/RHS"/>
</dbReference>
<dbReference type="NCBIfam" id="TIGR03696">
    <property type="entry name" value="Rhs_assc_core"/>
    <property type="match status" value="1"/>
</dbReference>
<evidence type="ECO:0000259" key="2">
    <source>
        <dbReference type="Pfam" id="PF25023"/>
    </source>
</evidence>
<dbReference type="InterPro" id="IPR022385">
    <property type="entry name" value="Rhs_assc_core"/>
</dbReference>